<keyword evidence="3" id="KW-1185">Reference proteome</keyword>
<dbReference type="OrthoDB" id="2910287at2759"/>
<feature type="signal peptide" evidence="1">
    <location>
        <begin position="1"/>
        <end position="20"/>
    </location>
</feature>
<name>A0A8K0STQ4_9HYPO</name>
<dbReference type="Proteomes" id="UP000813444">
    <property type="component" value="Unassembled WGS sequence"/>
</dbReference>
<organism evidence="2 3">
    <name type="scientific">Stachybotrys elegans</name>
    <dbReference type="NCBI Taxonomy" id="80388"/>
    <lineage>
        <taxon>Eukaryota</taxon>
        <taxon>Fungi</taxon>
        <taxon>Dikarya</taxon>
        <taxon>Ascomycota</taxon>
        <taxon>Pezizomycotina</taxon>
        <taxon>Sordariomycetes</taxon>
        <taxon>Hypocreomycetidae</taxon>
        <taxon>Hypocreales</taxon>
        <taxon>Stachybotryaceae</taxon>
        <taxon>Stachybotrys</taxon>
    </lineage>
</organism>
<keyword evidence="1" id="KW-0732">Signal</keyword>
<reference evidence="2" key="1">
    <citation type="journal article" date="2021" name="Nat. Commun.">
        <title>Genetic determinants of endophytism in the Arabidopsis root mycobiome.</title>
        <authorList>
            <person name="Mesny F."/>
            <person name="Miyauchi S."/>
            <person name="Thiergart T."/>
            <person name="Pickel B."/>
            <person name="Atanasova L."/>
            <person name="Karlsson M."/>
            <person name="Huettel B."/>
            <person name="Barry K.W."/>
            <person name="Haridas S."/>
            <person name="Chen C."/>
            <person name="Bauer D."/>
            <person name="Andreopoulos W."/>
            <person name="Pangilinan J."/>
            <person name="LaButti K."/>
            <person name="Riley R."/>
            <person name="Lipzen A."/>
            <person name="Clum A."/>
            <person name="Drula E."/>
            <person name="Henrissat B."/>
            <person name="Kohler A."/>
            <person name="Grigoriev I.V."/>
            <person name="Martin F.M."/>
            <person name="Hacquard S."/>
        </authorList>
    </citation>
    <scope>NUCLEOTIDE SEQUENCE</scope>
    <source>
        <strain evidence="2">MPI-CAGE-CH-0235</strain>
    </source>
</reference>
<sequence>MRSLTIVLSVLAAMVVPIATNPIASGETGVVLASEWIKTIVWDNETDHNVERREPGGVYICTNPNWGGQCGWAKQPWDQCIQLDAPWNDAISSIGPDEYNALVAYQYQNCNPAGMVSSWYSPGYARLADIGWDNKISSFRVRQVSGPTCSWTEQDYLSGRLPGIDCRWCCEGCNRSGNGCCPA</sequence>
<dbReference type="Gene3D" id="2.60.20.10">
    <property type="entry name" value="Crystallins"/>
    <property type="match status" value="1"/>
</dbReference>
<accession>A0A8K0STQ4</accession>
<dbReference type="EMBL" id="JAGPNK010000008">
    <property type="protein sequence ID" value="KAH7316984.1"/>
    <property type="molecule type" value="Genomic_DNA"/>
</dbReference>
<feature type="chain" id="PRO_5035447951" evidence="1">
    <location>
        <begin position="21"/>
        <end position="183"/>
    </location>
</feature>
<feature type="non-terminal residue" evidence="2">
    <location>
        <position position="1"/>
    </location>
</feature>
<protein>
    <submittedName>
        <fullName evidence="2">Uncharacterized protein</fullName>
    </submittedName>
</protein>
<dbReference type="AlphaFoldDB" id="A0A8K0STQ4"/>
<evidence type="ECO:0000313" key="2">
    <source>
        <dbReference type="EMBL" id="KAH7316984.1"/>
    </source>
</evidence>
<gene>
    <name evidence="2" type="ORF">B0I35DRAFT_461521</name>
</gene>
<comment type="caution">
    <text evidence="2">The sequence shown here is derived from an EMBL/GenBank/DDBJ whole genome shotgun (WGS) entry which is preliminary data.</text>
</comment>
<evidence type="ECO:0000313" key="3">
    <source>
        <dbReference type="Proteomes" id="UP000813444"/>
    </source>
</evidence>
<proteinExistence type="predicted"/>
<evidence type="ECO:0000256" key="1">
    <source>
        <dbReference type="SAM" id="SignalP"/>
    </source>
</evidence>